<dbReference type="InterPro" id="IPR036388">
    <property type="entry name" value="WH-like_DNA-bd_sf"/>
</dbReference>
<dbReference type="STRING" id="6184.A0A430QPW8"/>
<dbReference type="PRINTS" id="PR00454">
    <property type="entry name" value="ETSDOMAIN"/>
</dbReference>
<evidence type="ECO:0000259" key="6">
    <source>
        <dbReference type="PROSITE" id="PS50061"/>
    </source>
</evidence>
<dbReference type="AlphaFoldDB" id="A0A430QPW8"/>
<dbReference type="SMART" id="SM00413">
    <property type="entry name" value="ETS"/>
    <property type="match status" value="1"/>
</dbReference>
<dbReference type="GO" id="GO:0030154">
    <property type="term" value="P:cell differentiation"/>
    <property type="evidence" value="ECO:0007669"/>
    <property type="project" value="TreeGrafter"/>
</dbReference>
<dbReference type="PROSITE" id="PS00345">
    <property type="entry name" value="ETS_DOMAIN_1"/>
    <property type="match status" value="1"/>
</dbReference>
<keyword evidence="3 5" id="KW-0238">DNA-binding</keyword>
<dbReference type="PANTHER" id="PTHR11849:SF304">
    <property type="entry name" value="DNA-BINDING PROTEIN D-ETS-3"/>
    <property type="match status" value="1"/>
</dbReference>
<evidence type="ECO:0000256" key="2">
    <source>
        <dbReference type="ARBA" id="ARBA00005562"/>
    </source>
</evidence>
<name>A0A430QPW8_SCHBO</name>
<evidence type="ECO:0000256" key="5">
    <source>
        <dbReference type="RuleBase" id="RU004019"/>
    </source>
</evidence>
<comment type="similarity">
    <text evidence="2 5">Belongs to the ETS family.</text>
</comment>
<dbReference type="InterPro" id="IPR036390">
    <property type="entry name" value="WH_DNA-bd_sf"/>
</dbReference>
<dbReference type="GO" id="GO:0005634">
    <property type="term" value="C:nucleus"/>
    <property type="evidence" value="ECO:0007669"/>
    <property type="project" value="UniProtKB-SubCell"/>
</dbReference>
<evidence type="ECO:0000256" key="1">
    <source>
        <dbReference type="ARBA" id="ARBA00004123"/>
    </source>
</evidence>
<dbReference type="PROSITE" id="PS00346">
    <property type="entry name" value="ETS_DOMAIN_2"/>
    <property type="match status" value="1"/>
</dbReference>
<keyword evidence="8" id="KW-1185">Reference proteome</keyword>
<dbReference type="SUPFAM" id="SSF46785">
    <property type="entry name" value="Winged helix' DNA-binding domain"/>
    <property type="match status" value="1"/>
</dbReference>
<dbReference type="PROSITE" id="PS50061">
    <property type="entry name" value="ETS_DOMAIN_3"/>
    <property type="match status" value="1"/>
</dbReference>
<dbReference type="Pfam" id="PF00178">
    <property type="entry name" value="Ets"/>
    <property type="match status" value="1"/>
</dbReference>
<evidence type="ECO:0000256" key="3">
    <source>
        <dbReference type="ARBA" id="ARBA00023125"/>
    </source>
</evidence>
<comment type="subcellular location">
    <subcellularLocation>
        <location evidence="1 5">Nucleus</location>
    </subcellularLocation>
</comment>
<gene>
    <name evidence="7" type="ORF">DC041_0012668</name>
</gene>
<dbReference type="Proteomes" id="UP000290809">
    <property type="component" value="Unassembled WGS sequence"/>
</dbReference>
<evidence type="ECO:0000256" key="4">
    <source>
        <dbReference type="ARBA" id="ARBA00023242"/>
    </source>
</evidence>
<protein>
    <recommendedName>
        <fullName evidence="6">ETS domain-containing protein</fullName>
    </recommendedName>
</protein>
<feature type="domain" description="ETS" evidence="6">
    <location>
        <begin position="356"/>
        <end position="436"/>
    </location>
</feature>
<dbReference type="InterPro" id="IPR000418">
    <property type="entry name" value="Ets_dom"/>
</dbReference>
<accession>A0A430QPW8</accession>
<dbReference type="InterPro" id="IPR046328">
    <property type="entry name" value="ETS_fam"/>
</dbReference>
<dbReference type="PANTHER" id="PTHR11849">
    <property type="entry name" value="ETS"/>
    <property type="match status" value="1"/>
</dbReference>
<evidence type="ECO:0000313" key="7">
    <source>
        <dbReference type="EMBL" id="RTG89745.1"/>
    </source>
</evidence>
<dbReference type="GO" id="GO:0000981">
    <property type="term" value="F:DNA-binding transcription factor activity, RNA polymerase II-specific"/>
    <property type="evidence" value="ECO:0007669"/>
    <property type="project" value="TreeGrafter"/>
</dbReference>
<dbReference type="FunFam" id="1.10.10.10:FF:000343">
    <property type="entry name" value="Ets at 65A, isoform C"/>
    <property type="match status" value="1"/>
</dbReference>
<proteinExistence type="inferred from homology"/>
<dbReference type="GO" id="GO:0043565">
    <property type="term" value="F:sequence-specific DNA binding"/>
    <property type="evidence" value="ECO:0007669"/>
    <property type="project" value="InterPro"/>
</dbReference>
<keyword evidence="4 5" id="KW-0539">Nucleus</keyword>
<reference evidence="7 8" key="1">
    <citation type="journal article" date="2019" name="PLoS Pathog.">
        <title>Genome sequence of the bovine parasite Schistosoma bovis Tanzania.</title>
        <authorList>
            <person name="Oey H."/>
            <person name="Zakrzewski M."/>
            <person name="Gobert G."/>
            <person name="Gravermann K."/>
            <person name="Stoye J."/>
            <person name="Jones M."/>
            <person name="Mcmanus D."/>
            <person name="Krause L."/>
        </authorList>
    </citation>
    <scope>NUCLEOTIDE SEQUENCE [LARGE SCALE GENOMIC DNA]</scope>
    <source>
        <strain evidence="7 8">TAN1997</strain>
    </source>
</reference>
<dbReference type="EMBL" id="QMKO01001485">
    <property type="protein sequence ID" value="RTG89745.1"/>
    <property type="molecule type" value="Genomic_DNA"/>
</dbReference>
<comment type="caution">
    <text evidence="7">The sequence shown here is derived from an EMBL/GenBank/DDBJ whole genome shotgun (WGS) entry which is preliminary data.</text>
</comment>
<evidence type="ECO:0000313" key="8">
    <source>
        <dbReference type="Proteomes" id="UP000290809"/>
    </source>
</evidence>
<sequence>MTIKAVHYTLMYQVANFVIIKIKLFIDERKTYIDKQALFSTKFFRYTLIYTHINIPNDNVHMQSVERRNIIEYNNFINFSSSAMFSDKVFKNGSNFKEFADGADWMCTDQTGGLNKFESNVHDELPLRSLSGTNPLVDSFDVYHHSAYKSSTNEFLEKPRIVVDSIKNGLTSLHPNNMSIREEMSSFKPMNIVYTTQSNSNQIQSKLINTNNITTEMGSVNSLSNNDYRKIDLENGTSTFGNSHNTPTDNNNDYLIRINKKTTNLPLNSEFPSKTQYVNSSMLSEDYMYRRNSNDHGNMNEINQYAGNYESKIFNSFYIPPFPNDLNTESCLNSTMDKSTCLNHGMKSRPQGSGQIQLWQFLLELLADSQNIACITWEGNDGEFKLIDPDEVARRWGERKSKPNMNYDKLSRALRYYYDKNIMTKVHGKRYAYRFDFTGLAQAMHSSCSPTSSRGLLTSSPIRGTLPGLSSNSTCLSNEFYSNLSDSDLDPKGGEISDKSRISWKNIQVAAAAAAATCYLNCPNKQLSTSFSDINDLTSCPLSNLQKNKISNNGFTKNASNHITSLSSDFDNNLFMATPTTGSERHDEDTSNLPHPLGFNTDHHDIQTLSETKFLSQERINSSILSGHYTHLLNPLLSIDSHNQWDINSIPHDFDQPSTYFKSLSDVNNKLKYLPTNENCFTQPCVNNDLPFLDSVQSTSGLKNSSNLLLDWQNTPYCCSSSTSVVSPSNSQTSNSNYNNSRPQRFQHVYSHVRNGCSIHD</sequence>
<organism evidence="7 8">
    <name type="scientific">Schistosoma bovis</name>
    <name type="common">Blood fluke</name>
    <dbReference type="NCBI Taxonomy" id="6184"/>
    <lineage>
        <taxon>Eukaryota</taxon>
        <taxon>Metazoa</taxon>
        <taxon>Spiralia</taxon>
        <taxon>Lophotrochozoa</taxon>
        <taxon>Platyhelminthes</taxon>
        <taxon>Trematoda</taxon>
        <taxon>Digenea</taxon>
        <taxon>Strigeidida</taxon>
        <taxon>Schistosomatoidea</taxon>
        <taxon>Schistosomatidae</taxon>
        <taxon>Schistosoma</taxon>
    </lineage>
</organism>
<dbReference type="Gene3D" id="1.10.10.10">
    <property type="entry name" value="Winged helix-like DNA-binding domain superfamily/Winged helix DNA-binding domain"/>
    <property type="match status" value="1"/>
</dbReference>